<accession>A0A8T0D402</accession>
<dbReference type="GO" id="GO:0035973">
    <property type="term" value="P:aggrephagy"/>
    <property type="evidence" value="ECO:0007669"/>
    <property type="project" value="TreeGrafter"/>
</dbReference>
<dbReference type="AlphaFoldDB" id="A0A8T0D402"/>
<dbReference type="PANTHER" id="PTHR44662">
    <property type="entry name" value="WD REPEAT-CONTAINING PROTEIN 81"/>
    <property type="match status" value="1"/>
</dbReference>
<organism evidence="1 2">
    <name type="scientific">Paragonimus westermani</name>
    <dbReference type="NCBI Taxonomy" id="34504"/>
    <lineage>
        <taxon>Eukaryota</taxon>
        <taxon>Metazoa</taxon>
        <taxon>Spiralia</taxon>
        <taxon>Lophotrochozoa</taxon>
        <taxon>Platyhelminthes</taxon>
        <taxon>Trematoda</taxon>
        <taxon>Digenea</taxon>
        <taxon>Plagiorchiida</taxon>
        <taxon>Troglotremata</taxon>
        <taxon>Troglotrematidae</taxon>
        <taxon>Paragonimus</taxon>
    </lineage>
</organism>
<dbReference type="EMBL" id="JTDF01021077">
    <property type="protein sequence ID" value="KAF8562322.1"/>
    <property type="molecule type" value="Genomic_DNA"/>
</dbReference>
<reference evidence="1 2" key="1">
    <citation type="submission" date="2019-07" db="EMBL/GenBank/DDBJ databases">
        <title>Annotation for the trematode Paragonimus westermani.</title>
        <authorList>
            <person name="Choi Y.-J."/>
        </authorList>
    </citation>
    <scope>NUCLEOTIDE SEQUENCE [LARGE SCALE GENOMIC DNA]</scope>
    <source>
        <strain evidence="1">180907_Pwestermani</strain>
    </source>
</reference>
<feature type="non-terminal residue" evidence="1">
    <location>
        <position position="1"/>
    </location>
</feature>
<proteinExistence type="predicted"/>
<protein>
    <submittedName>
        <fullName evidence="1">Uncharacterized protein</fullName>
    </submittedName>
</protein>
<dbReference type="GO" id="GO:0035014">
    <property type="term" value="F:phosphatidylinositol 3-kinase regulator activity"/>
    <property type="evidence" value="ECO:0007669"/>
    <property type="project" value="TreeGrafter"/>
</dbReference>
<dbReference type="OrthoDB" id="6286926at2759"/>
<comment type="caution">
    <text evidence="1">The sequence shown here is derived from an EMBL/GenBank/DDBJ whole genome shotgun (WGS) entry which is preliminary data.</text>
</comment>
<evidence type="ECO:0000313" key="1">
    <source>
        <dbReference type="EMBL" id="KAF8562322.1"/>
    </source>
</evidence>
<keyword evidence="2" id="KW-1185">Reference proteome</keyword>
<name>A0A8T0D402_9TREM</name>
<dbReference type="InterPro" id="IPR052651">
    <property type="entry name" value="WDR81"/>
</dbReference>
<sequence length="484" mass="55156">TRIHLPTNYDPLALINSYEGLCRFFASETPKLVQLDLSIGSSETSPVVSMKTLFDRDVEAIACFAVELYTYSVVNYSEADQWNHAKRVKLARHNARLYWDRIPYCLHRGLRLVLQPFVDETQNLLSSARFLPSTSQLLNVLFEFPSYLFDLHMVIQWVEKRIDVIGSRSSDVACSFDKNSLPATNQLVNWPLRGDASAMAILQCLKLLVDLYGVSFVSFVYLPFVRRTVKTVAMTMRVGTLALDASGGSRVCFNENSCTWNARTFGSLVAALTFLHQLITFIPDSLLLDLLQDSLLQDLLTQVIRIVGRHDCSYPGSSRGRRALLYRLIDCIYVLGRRVGFELTRTHMTSLFQMFFALFDRVAYVKGRTNRFRAEINAASEYSVGCPPFVPGHNDTRRPTVREDVAQELYDTFTPELARLAYILFCRLAGGAYMDAYLYNAELIHSLIPFSLRRQNALLLETTLLRTNSHQKTHGRTHRKGRVR</sequence>
<dbReference type="Proteomes" id="UP000699462">
    <property type="component" value="Unassembled WGS sequence"/>
</dbReference>
<gene>
    <name evidence="1" type="ORF">P879_11190</name>
</gene>
<dbReference type="GO" id="GO:0005739">
    <property type="term" value="C:mitochondrion"/>
    <property type="evidence" value="ECO:0007669"/>
    <property type="project" value="TreeGrafter"/>
</dbReference>
<dbReference type="PANTHER" id="PTHR44662:SF1">
    <property type="entry name" value="WD REPEAT-CONTAINING PROTEIN 81"/>
    <property type="match status" value="1"/>
</dbReference>
<evidence type="ECO:0000313" key="2">
    <source>
        <dbReference type="Proteomes" id="UP000699462"/>
    </source>
</evidence>